<gene>
    <name evidence="3" type="ORF">HMPREF9498_00102</name>
</gene>
<feature type="domain" description="Primosomal DnaI N-terminal" evidence="2">
    <location>
        <begin position="2"/>
        <end position="95"/>
    </location>
</feature>
<dbReference type="EMBL" id="AEBR01000005">
    <property type="protein sequence ID" value="EFM84127.1"/>
    <property type="molecule type" value="Genomic_DNA"/>
</dbReference>
<proteinExistence type="predicted"/>
<dbReference type="GO" id="GO:0005524">
    <property type="term" value="F:ATP binding"/>
    <property type="evidence" value="ECO:0007669"/>
    <property type="project" value="InterPro"/>
</dbReference>
<dbReference type="Proteomes" id="UP000004846">
    <property type="component" value="Unassembled WGS sequence"/>
</dbReference>
<reference evidence="3 4" key="1">
    <citation type="submission" date="2010-07" db="EMBL/GenBank/DDBJ databases">
        <authorList>
            <person name="Sid Ahmed O."/>
        </authorList>
    </citation>
    <scope>NUCLEOTIDE SEQUENCE [LARGE SCALE GENOMIC DNA]</scope>
    <source>
        <strain evidence="3 4">TX4248</strain>
    </source>
</reference>
<evidence type="ECO:0000259" key="1">
    <source>
        <dbReference type="Pfam" id="PF01695"/>
    </source>
</evidence>
<protein>
    <submittedName>
        <fullName evidence="3">Putative primosomal protein DnaI</fullName>
    </submittedName>
</protein>
<dbReference type="SUPFAM" id="SSF52540">
    <property type="entry name" value="P-loop containing nucleoside triphosphate hydrolases"/>
    <property type="match status" value="1"/>
</dbReference>
<dbReference type="PANTHER" id="PTHR30050:SF8">
    <property type="entry name" value="PRIMOSOMAL PROTEIN DNAI"/>
    <property type="match status" value="1"/>
</dbReference>
<evidence type="ECO:0000259" key="2">
    <source>
        <dbReference type="Pfam" id="PF07319"/>
    </source>
</evidence>
<accession>A0A125WA51</accession>
<feature type="domain" description="IstB-like ATP-binding" evidence="1">
    <location>
        <begin position="124"/>
        <end position="269"/>
    </location>
</feature>
<dbReference type="HOGENOM" id="CLU_077384_1_0_9"/>
<name>A0A125WA51_ENTFL</name>
<comment type="caution">
    <text evidence="3">The sequence shown here is derived from an EMBL/GenBank/DDBJ whole genome shotgun (WGS) entry which is preliminary data.</text>
</comment>
<dbReference type="InterPro" id="IPR009928">
    <property type="entry name" value="DnaI_N"/>
</dbReference>
<evidence type="ECO:0000313" key="4">
    <source>
        <dbReference type="Proteomes" id="UP000004846"/>
    </source>
</evidence>
<evidence type="ECO:0000313" key="3">
    <source>
        <dbReference type="EMBL" id="EFM84127.1"/>
    </source>
</evidence>
<dbReference type="Gene3D" id="3.40.50.300">
    <property type="entry name" value="P-loop containing nucleotide triphosphate hydrolases"/>
    <property type="match status" value="1"/>
</dbReference>
<dbReference type="CDD" id="cd00009">
    <property type="entry name" value="AAA"/>
    <property type="match status" value="1"/>
</dbReference>
<dbReference type="PANTHER" id="PTHR30050">
    <property type="entry name" value="CHROMOSOMAL REPLICATION INITIATOR PROTEIN DNAA"/>
    <property type="match status" value="1"/>
</dbReference>
<dbReference type="Pfam" id="PF07319">
    <property type="entry name" value="DnaI_N"/>
    <property type="match status" value="1"/>
</dbReference>
<dbReference type="InterPro" id="IPR027417">
    <property type="entry name" value="P-loop_NTPase"/>
</dbReference>
<dbReference type="NCBIfam" id="NF006505">
    <property type="entry name" value="PRK08939.1"/>
    <property type="match status" value="1"/>
</dbReference>
<organism evidence="3 4">
    <name type="scientific">Enterococcus faecalis TX4248</name>
    <dbReference type="NCBI Taxonomy" id="749495"/>
    <lineage>
        <taxon>Bacteria</taxon>
        <taxon>Bacillati</taxon>
        <taxon>Bacillota</taxon>
        <taxon>Bacilli</taxon>
        <taxon>Lactobacillales</taxon>
        <taxon>Enterococcaceae</taxon>
        <taxon>Enterococcus</taxon>
    </lineage>
</organism>
<dbReference type="GO" id="GO:0006260">
    <property type="term" value="P:DNA replication"/>
    <property type="evidence" value="ECO:0007669"/>
    <property type="project" value="TreeGrafter"/>
</dbReference>
<dbReference type="AlphaFoldDB" id="A0A125WA51"/>
<dbReference type="Pfam" id="PF01695">
    <property type="entry name" value="IstB_IS21"/>
    <property type="match status" value="1"/>
</dbReference>
<sequence length="310" mass="35911">MMEDVGKEMSKIIQKRDINERYEELVNEVLKDQDVQAFIQANRERLSDEDIRKSYAKLYEFVQEKKKFQLNDPAMIAPGYEPRLMLNFHYIDVTYVPTADLIARQKEEEIRNRVRAMDMPKDVREANLRDFDPSSQGRAKALAEAMQFLREYPATPKEFHKGLYLQGPFGVGKSFLLGAMANALAERGFTTTIVHFPTFTVEMKQAIGRDQVGEKLDAVKKSPILMIDDIGAESMTSWIRDDVLSVILQYRMQEQLVTFFSSNLDLKALEEHLTVTQRGEQEPLKARRIMERVRYLSKEITMTGNDRRNG</sequence>
<dbReference type="InterPro" id="IPR002611">
    <property type="entry name" value="IstB_ATP-bd"/>
</dbReference>